<accession>A0A6M3LPS1</accession>
<evidence type="ECO:0000313" key="1">
    <source>
        <dbReference type="EMBL" id="QJA96189.1"/>
    </source>
</evidence>
<dbReference type="EMBL" id="MT143378">
    <property type="protein sequence ID" value="QJA96189.1"/>
    <property type="molecule type" value="Genomic_DNA"/>
</dbReference>
<dbReference type="AlphaFoldDB" id="A0A6M3LPS1"/>
<organism evidence="1">
    <name type="scientific">viral metagenome</name>
    <dbReference type="NCBI Taxonomy" id="1070528"/>
    <lineage>
        <taxon>unclassified sequences</taxon>
        <taxon>metagenomes</taxon>
        <taxon>organismal metagenomes</taxon>
    </lineage>
</organism>
<name>A0A6M3LPS1_9ZZZZ</name>
<proteinExistence type="predicted"/>
<sequence>MTESMMEPICPVWTYNSVRHVQRNMDEMCDCPDADTLDGYGPKDGIQYWHPDRYDGTDIARWIDLGRAVESRVSVEAIYQTIFDRLVKTGMGGVTAASHAEIAAAAVVAWIKGEA</sequence>
<gene>
    <name evidence="1" type="ORF">MM415B04900_0004</name>
</gene>
<reference evidence="1" key="1">
    <citation type="submission" date="2020-03" db="EMBL/GenBank/DDBJ databases">
        <title>The deep terrestrial virosphere.</title>
        <authorList>
            <person name="Holmfeldt K."/>
            <person name="Nilsson E."/>
            <person name="Simone D."/>
            <person name="Lopez-Fernandez M."/>
            <person name="Wu X."/>
            <person name="de Brujin I."/>
            <person name="Lundin D."/>
            <person name="Andersson A."/>
            <person name="Bertilsson S."/>
            <person name="Dopson M."/>
        </authorList>
    </citation>
    <scope>NUCLEOTIDE SEQUENCE</scope>
    <source>
        <strain evidence="1">MM415B04900</strain>
    </source>
</reference>
<protein>
    <submittedName>
        <fullName evidence="1">Uncharacterized protein</fullName>
    </submittedName>
</protein>